<sequence length="76" mass="8558">MADTSGPSAKEKNKVKHYGANNGNSHQLQKYLENSPTTIERLSCSADVKVGTQQHRRVEMSKQLADWQKQWEAASK</sequence>
<evidence type="ECO:0000313" key="2">
    <source>
        <dbReference type="EMBL" id="KAK8051635.1"/>
    </source>
</evidence>
<feature type="compositionally biased region" description="Polar residues" evidence="1">
    <location>
        <begin position="21"/>
        <end position="34"/>
    </location>
</feature>
<name>A0ABR1U0K1_9PEZI</name>
<dbReference type="EMBL" id="JAQQWK010000002">
    <property type="protein sequence ID" value="KAK8051635.1"/>
    <property type="molecule type" value="Genomic_DNA"/>
</dbReference>
<comment type="caution">
    <text evidence="2">The sequence shown here is derived from an EMBL/GenBank/DDBJ whole genome shotgun (WGS) entry which is preliminary data.</text>
</comment>
<keyword evidence="3" id="KW-1185">Reference proteome</keyword>
<evidence type="ECO:0000313" key="3">
    <source>
        <dbReference type="Proteomes" id="UP001444661"/>
    </source>
</evidence>
<evidence type="ECO:0000256" key="1">
    <source>
        <dbReference type="SAM" id="MobiDB-lite"/>
    </source>
</evidence>
<feature type="region of interest" description="Disordered" evidence="1">
    <location>
        <begin position="1"/>
        <end position="34"/>
    </location>
</feature>
<dbReference type="Proteomes" id="UP001444661">
    <property type="component" value="Unassembled WGS sequence"/>
</dbReference>
<reference evidence="2 3" key="1">
    <citation type="submission" date="2023-01" db="EMBL/GenBank/DDBJ databases">
        <title>Analysis of 21 Apiospora genomes using comparative genomics revels a genus with tremendous synthesis potential of carbohydrate active enzymes and secondary metabolites.</title>
        <authorList>
            <person name="Sorensen T."/>
        </authorList>
    </citation>
    <scope>NUCLEOTIDE SEQUENCE [LARGE SCALE GENOMIC DNA]</scope>
    <source>
        <strain evidence="2 3">CBS 33761</strain>
    </source>
</reference>
<gene>
    <name evidence="2" type="ORF">PG993_003020</name>
</gene>
<accession>A0ABR1U0K1</accession>
<proteinExistence type="predicted"/>
<protein>
    <submittedName>
        <fullName evidence="2">Uncharacterized protein</fullName>
    </submittedName>
</protein>
<organism evidence="2 3">
    <name type="scientific">Apiospora rasikravindrae</name>
    <dbReference type="NCBI Taxonomy" id="990691"/>
    <lineage>
        <taxon>Eukaryota</taxon>
        <taxon>Fungi</taxon>
        <taxon>Dikarya</taxon>
        <taxon>Ascomycota</taxon>
        <taxon>Pezizomycotina</taxon>
        <taxon>Sordariomycetes</taxon>
        <taxon>Xylariomycetidae</taxon>
        <taxon>Amphisphaeriales</taxon>
        <taxon>Apiosporaceae</taxon>
        <taxon>Apiospora</taxon>
    </lineage>
</organism>